<evidence type="ECO:0000256" key="5">
    <source>
        <dbReference type="ARBA" id="ARBA00023295"/>
    </source>
</evidence>
<dbReference type="Pfam" id="PF00933">
    <property type="entry name" value="Glyco_hydro_3"/>
    <property type="match status" value="1"/>
</dbReference>
<feature type="domain" description="Glycoside hydrolase family 3 N-terminal" evidence="7">
    <location>
        <begin position="534"/>
        <end position="894"/>
    </location>
</feature>
<dbReference type="InterPro" id="IPR050226">
    <property type="entry name" value="NagZ_Beta-hexosaminidase"/>
</dbReference>
<dbReference type="Proteomes" id="UP000187429">
    <property type="component" value="Unassembled WGS sequence"/>
</dbReference>
<evidence type="ECO:0000313" key="9">
    <source>
        <dbReference type="Proteomes" id="UP000187429"/>
    </source>
</evidence>
<dbReference type="InterPro" id="IPR036881">
    <property type="entry name" value="Glyco_hydro_3_C_sf"/>
</dbReference>
<gene>
    <name evidence="8" type="ORF">AYI69_g2949</name>
</gene>
<dbReference type="PANTHER" id="PTHR30480:SF13">
    <property type="entry name" value="BETA-HEXOSAMINIDASE"/>
    <property type="match status" value="1"/>
</dbReference>
<keyword evidence="9" id="KW-1185">Reference proteome</keyword>
<dbReference type="GO" id="GO:0009254">
    <property type="term" value="P:peptidoglycan turnover"/>
    <property type="evidence" value="ECO:0007669"/>
    <property type="project" value="TreeGrafter"/>
</dbReference>
<feature type="compositionally biased region" description="Low complexity" evidence="6">
    <location>
        <begin position="132"/>
        <end position="145"/>
    </location>
</feature>
<feature type="compositionally biased region" description="Polar residues" evidence="6">
    <location>
        <begin position="56"/>
        <end position="75"/>
    </location>
</feature>
<feature type="compositionally biased region" description="Acidic residues" evidence="6">
    <location>
        <begin position="83"/>
        <end position="95"/>
    </location>
</feature>
<feature type="compositionally biased region" description="Low complexity" evidence="6">
    <location>
        <begin position="171"/>
        <end position="182"/>
    </location>
</feature>
<dbReference type="GO" id="GO:0005975">
    <property type="term" value="P:carbohydrate metabolic process"/>
    <property type="evidence" value="ECO:0007669"/>
    <property type="project" value="InterPro"/>
</dbReference>
<dbReference type="Gene3D" id="3.40.50.1700">
    <property type="entry name" value="Glycoside hydrolase family 3 C-terminal domain"/>
    <property type="match status" value="1"/>
</dbReference>
<accession>A0A1R1YKZ5</accession>
<evidence type="ECO:0000256" key="4">
    <source>
        <dbReference type="ARBA" id="ARBA00022801"/>
    </source>
</evidence>
<evidence type="ECO:0000313" key="8">
    <source>
        <dbReference type="EMBL" id="OMJ27607.1"/>
    </source>
</evidence>
<keyword evidence="5" id="KW-0326">Glycosidase</keyword>
<dbReference type="SUPFAM" id="SSF51445">
    <property type="entry name" value="(Trans)glycosidases"/>
    <property type="match status" value="1"/>
</dbReference>
<proteinExistence type="inferred from homology"/>
<organism evidence="8 9">
    <name type="scientific">Smittium culicis</name>
    <dbReference type="NCBI Taxonomy" id="133412"/>
    <lineage>
        <taxon>Eukaryota</taxon>
        <taxon>Fungi</taxon>
        <taxon>Fungi incertae sedis</taxon>
        <taxon>Zoopagomycota</taxon>
        <taxon>Kickxellomycotina</taxon>
        <taxon>Harpellomycetes</taxon>
        <taxon>Harpellales</taxon>
        <taxon>Legeriomycetaceae</taxon>
        <taxon>Smittium</taxon>
    </lineage>
</organism>
<feature type="compositionally biased region" description="Basic and acidic residues" evidence="6">
    <location>
        <begin position="156"/>
        <end position="170"/>
    </location>
</feature>
<feature type="region of interest" description="Disordered" evidence="6">
    <location>
        <begin position="197"/>
        <end position="218"/>
    </location>
</feature>
<dbReference type="OrthoDB" id="10362518at2759"/>
<evidence type="ECO:0000256" key="2">
    <source>
        <dbReference type="ARBA" id="ARBA00005336"/>
    </source>
</evidence>
<dbReference type="Gene3D" id="3.20.20.300">
    <property type="entry name" value="Glycoside hydrolase, family 3, N-terminal domain"/>
    <property type="match status" value="1"/>
</dbReference>
<feature type="region of interest" description="Disordered" evidence="6">
    <location>
        <begin position="43"/>
        <end position="184"/>
    </location>
</feature>
<dbReference type="InterPro" id="IPR036962">
    <property type="entry name" value="Glyco_hydro_3_N_sf"/>
</dbReference>
<comment type="similarity">
    <text evidence="2">Belongs to the glycosyl hydrolase 3 family.</text>
</comment>
<evidence type="ECO:0000256" key="3">
    <source>
        <dbReference type="ARBA" id="ARBA00012663"/>
    </source>
</evidence>
<evidence type="ECO:0000256" key="6">
    <source>
        <dbReference type="SAM" id="MobiDB-lite"/>
    </source>
</evidence>
<sequence length="1377" mass="155656">MDSISYKNVQENGNSYTSKSFNKKPEIGKRQNIVLKNKIDAFLEKRQDDRSDSDEGNTVYSDSTFINSNENTSASADNLNLRDDEDDDDEAVDIEMLEKAENEIGVNLDSSFEDSSSESMSSDTTKNETRPTLTSTITTEVIISVFEQDETSDGLTESHEDSSEKDEESKPTSTESSSKSKSNILGSIAKRFERRNQSTLSPYLRSKNKDKRVGVKARNSPRLFSDEVQFQENYGDESEARFRPNGVLDRLDVDNLGYGNWKKDFAINSESALEDLNCIELRHLKRDAESIMNVSKDLYGNKRKGFMTGKERKKKKLNKDMIESKLFGSDYDYSENFGLGVGWDSLFGWRQNSGLFNNHTGVNDRGNSTNFNGTWNNTNSNININQIEIIAERFNLDVDRSKNSLNKIHSEPYSSDYYRSRDYGHQYNRNYGYGYDGGYRYDNGYGYSGNSGGLVPYGGNSYSVDYYRGRNYHQNNFYSHHRGKSRSLQEAIEIAEQSLIEESFSTYDINYEIIQKLANMTLRDKIYQRLMPVFNLTDIIDFTSTVGSTNFSPISKTSYWDSIISPDLFMLNSTFSSALKQFRFGGIILSNNSTTSLNQTVFTISNIKYDNYLNNTIPLFIGEYDLCHMGDSLGFGTVFPSDMAICASCDKRNAFKVGERIGRENRYIGINFNTETECNVSLNSTNYRVGVDHFSSDPLLVSKFASKKLYGIRESKVIAGVRGFPGVGDAKYRNSTSLPYSRRGVKSYLKVNLIPFIKLIDKGVDVIDASGIQMPALDDTLITNDYTQNQTVIPGNLSETVIIKLLRAFLGYKGVVQINTEDYGLLAKVLYPENIVSMAFKSCVDIIQVPVNVTDGVADYSIFEKIYQKIGSDILSGNYTVKELNRSVLRILRLKSERNILRNKAPLFEKPIIRANLKMKTSLNQILSEKVQGESITLLKNDNTCCLPFDVNFNSKIAIFMPDQIQCDIAKNEILSFGITSIINTYAYRNLTFSSTWSDAINNATHVIIGTECYRNNVPNDGFTIDINNQDQKYWNNLFPMKVIQQANLNNTCVSTLLLNTPYCAANFGWSNSILCGYGKPSCEVGEGDRLGIKALIGSVFGYERPRGVLPHMGYNQQMQFNPYMPYGQPQYMNYMPPMPYQQNQMYQQSGTAPMAITKTVVETVLEKEVWTETMFELMVETTVSVSVTVSTETTISKDTEYVTSTVLEVIKEENPDYKTDASSDYSGDYAKDNNMSEVYENGGGQSMMNIYAKKPDDLYNNGNIMHGNGVHTSEGYNQAYTEGDYTSYSGNNENYNNENQGHYDYQEQKNDEPYVEHKKNDEPYVEHNNNDGFYVDKTIGNGPNMEYNNDGGQKNNGYETHAADPVSYVGSIINRE</sequence>
<dbReference type="EMBL" id="LSSM01000921">
    <property type="protein sequence ID" value="OMJ27607.1"/>
    <property type="molecule type" value="Genomic_DNA"/>
</dbReference>
<dbReference type="InterPro" id="IPR001764">
    <property type="entry name" value="Glyco_hydro_3_N"/>
</dbReference>
<protein>
    <recommendedName>
        <fullName evidence="3">beta-N-acetylhexosaminidase</fullName>
        <ecNumber evidence="3">3.2.1.52</ecNumber>
    </recommendedName>
</protein>
<name>A0A1R1YKZ5_9FUNG</name>
<reference evidence="9" key="1">
    <citation type="submission" date="2017-01" db="EMBL/GenBank/DDBJ databases">
        <authorList>
            <person name="Wang Y."/>
            <person name="White M."/>
            <person name="Kvist S."/>
            <person name="Moncalvo J.-M."/>
        </authorList>
    </citation>
    <scope>NUCLEOTIDE SEQUENCE [LARGE SCALE GENOMIC DNA]</scope>
    <source>
        <strain evidence="9">ID-206-W2</strain>
    </source>
</reference>
<dbReference type="PANTHER" id="PTHR30480">
    <property type="entry name" value="BETA-HEXOSAMINIDASE-RELATED"/>
    <property type="match status" value="1"/>
</dbReference>
<feature type="region of interest" description="Disordered" evidence="6">
    <location>
        <begin position="1"/>
        <end position="27"/>
    </location>
</feature>
<evidence type="ECO:0000259" key="7">
    <source>
        <dbReference type="Pfam" id="PF00933"/>
    </source>
</evidence>
<feature type="compositionally biased region" description="Polar residues" evidence="6">
    <location>
        <begin position="1"/>
        <end position="20"/>
    </location>
</feature>
<comment type="catalytic activity">
    <reaction evidence="1">
        <text>Hydrolysis of terminal non-reducing N-acetyl-D-hexosamine residues in N-acetyl-beta-D-hexosaminides.</text>
        <dbReference type="EC" id="3.2.1.52"/>
    </reaction>
</comment>
<evidence type="ECO:0000256" key="1">
    <source>
        <dbReference type="ARBA" id="ARBA00001231"/>
    </source>
</evidence>
<dbReference type="EC" id="3.2.1.52" evidence="3"/>
<dbReference type="GO" id="GO:0004563">
    <property type="term" value="F:beta-N-acetylhexosaminidase activity"/>
    <property type="evidence" value="ECO:0007669"/>
    <property type="project" value="UniProtKB-EC"/>
</dbReference>
<keyword evidence="4" id="KW-0378">Hydrolase</keyword>
<comment type="caution">
    <text evidence="8">The sequence shown here is derived from an EMBL/GenBank/DDBJ whole genome shotgun (WGS) entry which is preliminary data.</text>
</comment>
<dbReference type="InterPro" id="IPR017853">
    <property type="entry name" value="GH"/>
</dbReference>